<reference evidence="2" key="2">
    <citation type="journal article" date="2015" name="Fish Shellfish Immunol.">
        <title>Early steps in the European eel (Anguilla anguilla)-Vibrio vulnificus interaction in the gills: Role of the RtxA13 toxin.</title>
        <authorList>
            <person name="Callol A."/>
            <person name="Pajuelo D."/>
            <person name="Ebbesson L."/>
            <person name="Teles M."/>
            <person name="MacKenzie S."/>
            <person name="Amaro C."/>
        </authorList>
    </citation>
    <scope>NUCLEOTIDE SEQUENCE</scope>
</reference>
<dbReference type="AlphaFoldDB" id="A0A0E9VYB5"/>
<protein>
    <submittedName>
        <fullName evidence="2">Uncharacterized protein</fullName>
    </submittedName>
</protein>
<evidence type="ECO:0000313" key="2">
    <source>
        <dbReference type="EMBL" id="JAH82285.1"/>
    </source>
</evidence>
<organism evidence="2">
    <name type="scientific">Anguilla anguilla</name>
    <name type="common">European freshwater eel</name>
    <name type="synonym">Muraena anguilla</name>
    <dbReference type="NCBI Taxonomy" id="7936"/>
    <lineage>
        <taxon>Eukaryota</taxon>
        <taxon>Metazoa</taxon>
        <taxon>Chordata</taxon>
        <taxon>Craniata</taxon>
        <taxon>Vertebrata</taxon>
        <taxon>Euteleostomi</taxon>
        <taxon>Actinopterygii</taxon>
        <taxon>Neopterygii</taxon>
        <taxon>Teleostei</taxon>
        <taxon>Anguilliformes</taxon>
        <taxon>Anguillidae</taxon>
        <taxon>Anguilla</taxon>
    </lineage>
</organism>
<accession>A0A0E9VYB5</accession>
<dbReference type="EMBL" id="GBXM01026292">
    <property type="protein sequence ID" value="JAH82285.1"/>
    <property type="molecule type" value="Transcribed_RNA"/>
</dbReference>
<proteinExistence type="predicted"/>
<feature type="region of interest" description="Disordered" evidence="1">
    <location>
        <begin position="1"/>
        <end position="22"/>
    </location>
</feature>
<evidence type="ECO:0000256" key="1">
    <source>
        <dbReference type="SAM" id="MobiDB-lite"/>
    </source>
</evidence>
<reference evidence="2" key="1">
    <citation type="submission" date="2014-11" db="EMBL/GenBank/DDBJ databases">
        <authorList>
            <person name="Amaro Gonzalez C."/>
        </authorList>
    </citation>
    <scope>NUCLEOTIDE SEQUENCE</scope>
</reference>
<sequence length="22" mass="2524">MQITNSGRQKSFSSLFTNMSCR</sequence>
<name>A0A0E9VYB5_ANGAN</name>